<name>A0A923L9Y5_9FIRM</name>
<evidence type="ECO:0000313" key="3">
    <source>
        <dbReference type="EMBL" id="MBC5658623.1"/>
    </source>
</evidence>
<dbReference type="PANTHER" id="PTHR36566">
    <property type="entry name" value="NICKEL INSERTION PROTEIN-RELATED"/>
    <property type="match status" value="1"/>
</dbReference>
<dbReference type="Proteomes" id="UP000649345">
    <property type="component" value="Unassembled WGS sequence"/>
</dbReference>
<evidence type="ECO:0000256" key="2">
    <source>
        <dbReference type="SAM" id="MobiDB-lite"/>
    </source>
</evidence>
<dbReference type="RefSeq" id="WP_186872683.1">
    <property type="nucleotide sequence ID" value="NZ_JACOOR010000001.1"/>
</dbReference>
<feature type="region of interest" description="Disordered" evidence="2">
    <location>
        <begin position="74"/>
        <end position="112"/>
    </location>
</feature>
<evidence type="ECO:0000256" key="1">
    <source>
        <dbReference type="ARBA" id="ARBA00022596"/>
    </source>
</evidence>
<dbReference type="EMBL" id="JACOOR010000001">
    <property type="protein sequence ID" value="MBC5658623.1"/>
    <property type="molecule type" value="Genomic_DNA"/>
</dbReference>
<accession>A0A923L9Y5</accession>
<evidence type="ECO:0000313" key="4">
    <source>
        <dbReference type="Proteomes" id="UP000649345"/>
    </source>
</evidence>
<proteinExistence type="predicted"/>
<keyword evidence="4" id="KW-1185">Reference proteome</keyword>
<gene>
    <name evidence="3" type="ORF">H8S44_02325</name>
</gene>
<dbReference type="AlphaFoldDB" id="A0A923L9Y5"/>
<dbReference type="InterPro" id="IPR002822">
    <property type="entry name" value="Ni_insertion"/>
</dbReference>
<sequence>MSDGNTLYLECRSGISGDMTVAALLDLGATEENLRVSLAKLPVDGYELSFKRVFKNGLEVQDFDVILEQEVPAHSHDHDHAHHEHSHEHPHDGEHTHDHDHGHVHDEAHSHGDLPAHVHRSWAGIEKMLLEADLKPRVKALSLQMFRTVAEAEAKVHGRSIDEVHFHEVGAVDSIVDIVGTAICLDELNVDKVVVSELTEGCGHIRCQHGILPVPVPAVLEIAAAHGLTFRQIDQEGEMVTPTGAAIAALSEGRIPEAYRVKKIGMGAGKRVYKNTNILRAMLIEER</sequence>
<keyword evidence="1" id="KW-0533">Nickel</keyword>
<organism evidence="3 4">
    <name type="scientific">Anaerosacchariphilus hominis</name>
    <dbReference type="NCBI Taxonomy" id="2763017"/>
    <lineage>
        <taxon>Bacteria</taxon>
        <taxon>Bacillati</taxon>
        <taxon>Bacillota</taxon>
        <taxon>Clostridia</taxon>
        <taxon>Lachnospirales</taxon>
        <taxon>Lachnospiraceae</taxon>
        <taxon>Anaerosacchariphilus</taxon>
    </lineage>
</organism>
<protein>
    <submittedName>
        <fullName evidence="3">LarC family nickel insertion protein</fullName>
    </submittedName>
</protein>
<reference evidence="3" key="1">
    <citation type="submission" date="2020-08" db="EMBL/GenBank/DDBJ databases">
        <title>Genome public.</title>
        <authorList>
            <person name="Liu C."/>
            <person name="Sun Q."/>
        </authorList>
    </citation>
    <scope>NUCLEOTIDE SEQUENCE</scope>
    <source>
        <strain evidence="3">NSJ-68</strain>
    </source>
</reference>
<dbReference type="PANTHER" id="PTHR36566:SF1">
    <property type="entry name" value="PYRIDINIUM-3,5-BISTHIOCARBOXYLIC ACID MONONUCLEOTIDE NICKEL INSERTION PROTEIN"/>
    <property type="match status" value="1"/>
</dbReference>
<comment type="caution">
    <text evidence="3">The sequence shown here is derived from an EMBL/GenBank/DDBJ whole genome shotgun (WGS) entry which is preliminary data.</text>
</comment>
<dbReference type="Pfam" id="PF01969">
    <property type="entry name" value="Ni_insertion"/>
    <property type="match status" value="1"/>
</dbReference>